<dbReference type="Pfam" id="PF02417">
    <property type="entry name" value="Chromate_transp"/>
    <property type="match status" value="1"/>
</dbReference>
<dbReference type="GO" id="GO:0005886">
    <property type="term" value="C:plasma membrane"/>
    <property type="evidence" value="ECO:0007669"/>
    <property type="project" value="UniProtKB-SubCell"/>
</dbReference>
<organism evidence="8 9">
    <name type="scientific">Williamwhitmania taraxaci</name>
    <dbReference type="NCBI Taxonomy" id="1640674"/>
    <lineage>
        <taxon>Bacteria</taxon>
        <taxon>Pseudomonadati</taxon>
        <taxon>Bacteroidota</taxon>
        <taxon>Bacteroidia</taxon>
        <taxon>Bacteroidales</taxon>
        <taxon>Williamwhitmaniaceae</taxon>
        <taxon>Williamwhitmania</taxon>
    </lineage>
</organism>
<protein>
    <submittedName>
        <fullName evidence="8">Chromate transporter</fullName>
    </submittedName>
</protein>
<dbReference type="PANTHER" id="PTHR33567">
    <property type="entry name" value="CHROMATE ION TRANSPORTER (EUROFUNG)"/>
    <property type="match status" value="1"/>
</dbReference>
<keyword evidence="4 7" id="KW-0812">Transmembrane</keyword>
<dbReference type="AlphaFoldDB" id="A0A1G6KUV1"/>
<dbReference type="GO" id="GO:0015109">
    <property type="term" value="F:chromate transmembrane transporter activity"/>
    <property type="evidence" value="ECO:0007669"/>
    <property type="project" value="InterPro"/>
</dbReference>
<feature type="transmembrane region" description="Helical" evidence="7">
    <location>
        <begin position="12"/>
        <end position="30"/>
    </location>
</feature>
<dbReference type="Proteomes" id="UP000199452">
    <property type="component" value="Unassembled WGS sequence"/>
</dbReference>
<proteinExistence type="inferred from homology"/>
<evidence type="ECO:0000256" key="2">
    <source>
        <dbReference type="ARBA" id="ARBA00005262"/>
    </source>
</evidence>
<keyword evidence="6 7" id="KW-0472">Membrane</keyword>
<evidence type="ECO:0000313" key="8">
    <source>
        <dbReference type="EMBL" id="SDC34571.1"/>
    </source>
</evidence>
<gene>
    <name evidence="8" type="ORF">SAMN05216323_10274</name>
</gene>
<dbReference type="RefSeq" id="WP_212590518.1">
    <property type="nucleotide sequence ID" value="NZ_FMYP01000027.1"/>
</dbReference>
<evidence type="ECO:0000256" key="3">
    <source>
        <dbReference type="ARBA" id="ARBA00022475"/>
    </source>
</evidence>
<evidence type="ECO:0000256" key="4">
    <source>
        <dbReference type="ARBA" id="ARBA00022692"/>
    </source>
</evidence>
<comment type="similarity">
    <text evidence="2">Belongs to the chromate ion transporter (CHR) (TC 2.A.51) family.</text>
</comment>
<dbReference type="EMBL" id="FMYP01000027">
    <property type="protein sequence ID" value="SDC34571.1"/>
    <property type="molecule type" value="Genomic_DNA"/>
</dbReference>
<keyword evidence="5 7" id="KW-1133">Transmembrane helix</keyword>
<keyword evidence="3" id="KW-1003">Cell membrane</keyword>
<dbReference type="PANTHER" id="PTHR33567:SF3">
    <property type="entry name" value="CHROMATE ION TRANSPORTER (EUROFUNG)"/>
    <property type="match status" value="1"/>
</dbReference>
<dbReference type="STRING" id="1640674.SAMN05216323_10274"/>
<comment type="subcellular location">
    <subcellularLocation>
        <location evidence="1">Cell membrane</location>
        <topology evidence="1">Multi-pass membrane protein</topology>
    </subcellularLocation>
</comment>
<evidence type="ECO:0000256" key="6">
    <source>
        <dbReference type="ARBA" id="ARBA00023136"/>
    </source>
</evidence>
<evidence type="ECO:0000313" key="9">
    <source>
        <dbReference type="Proteomes" id="UP000199452"/>
    </source>
</evidence>
<name>A0A1G6KUV1_9BACT</name>
<evidence type="ECO:0000256" key="5">
    <source>
        <dbReference type="ARBA" id="ARBA00022989"/>
    </source>
</evidence>
<dbReference type="InterPro" id="IPR003370">
    <property type="entry name" value="Chromate_transpt"/>
</dbReference>
<keyword evidence="9" id="KW-1185">Reference proteome</keyword>
<sequence>MSRRNLKEVAQLFLKLGVIGFGGPAAHVAMMREEVVSKRKWLDEQHFLDLVGATNLIPGPNSTEMAMHIGHERGGWRGEFL</sequence>
<reference evidence="8 9" key="1">
    <citation type="submission" date="2016-09" db="EMBL/GenBank/DDBJ databases">
        <authorList>
            <person name="Capua I."/>
            <person name="De Benedictis P."/>
            <person name="Joannis T."/>
            <person name="Lombin L.H."/>
            <person name="Cattoli G."/>
        </authorList>
    </citation>
    <scope>NUCLEOTIDE SEQUENCE [LARGE SCALE GENOMIC DNA]</scope>
    <source>
        <strain evidence="8 9">A7P-90m</strain>
    </source>
</reference>
<evidence type="ECO:0000256" key="1">
    <source>
        <dbReference type="ARBA" id="ARBA00004651"/>
    </source>
</evidence>
<accession>A0A1G6KUV1</accession>
<evidence type="ECO:0000256" key="7">
    <source>
        <dbReference type="SAM" id="Phobius"/>
    </source>
</evidence>